<sequence length="93" mass="10890">MGSQRFNSGFPVPGRPLFDDGLRIVAEDQLHEVHCKRIHFTNGTEPVFEMYGQRSFRSLDSLFRRSDHKGTDSLKENIRQKWVFNNSNWVSFS</sequence>
<proteinExistence type="predicted"/>
<dbReference type="AlphaFoldDB" id="A0A4Y2BHZ6"/>
<evidence type="ECO:0000313" key="1">
    <source>
        <dbReference type="EMBL" id="GBL91688.1"/>
    </source>
</evidence>
<dbReference type="EMBL" id="BGPR01000081">
    <property type="protein sequence ID" value="GBL91688.1"/>
    <property type="molecule type" value="Genomic_DNA"/>
</dbReference>
<name>A0A4Y2BHZ6_ARAVE</name>
<evidence type="ECO:0000313" key="2">
    <source>
        <dbReference type="Proteomes" id="UP000499080"/>
    </source>
</evidence>
<keyword evidence="2" id="KW-1185">Reference proteome</keyword>
<comment type="caution">
    <text evidence="1">The sequence shown here is derived from an EMBL/GenBank/DDBJ whole genome shotgun (WGS) entry which is preliminary data.</text>
</comment>
<protein>
    <submittedName>
        <fullName evidence="1">Uncharacterized protein</fullName>
    </submittedName>
</protein>
<accession>A0A4Y2BHZ6</accession>
<gene>
    <name evidence="1" type="ORF">AVEN_71338_1</name>
</gene>
<dbReference type="Proteomes" id="UP000499080">
    <property type="component" value="Unassembled WGS sequence"/>
</dbReference>
<organism evidence="1 2">
    <name type="scientific">Araneus ventricosus</name>
    <name type="common">Orbweaver spider</name>
    <name type="synonym">Epeira ventricosa</name>
    <dbReference type="NCBI Taxonomy" id="182803"/>
    <lineage>
        <taxon>Eukaryota</taxon>
        <taxon>Metazoa</taxon>
        <taxon>Ecdysozoa</taxon>
        <taxon>Arthropoda</taxon>
        <taxon>Chelicerata</taxon>
        <taxon>Arachnida</taxon>
        <taxon>Araneae</taxon>
        <taxon>Araneomorphae</taxon>
        <taxon>Entelegynae</taxon>
        <taxon>Araneoidea</taxon>
        <taxon>Araneidae</taxon>
        <taxon>Araneus</taxon>
    </lineage>
</organism>
<reference evidence="1 2" key="1">
    <citation type="journal article" date="2019" name="Sci. Rep.">
        <title>Orb-weaving spider Araneus ventricosus genome elucidates the spidroin gene catalogue.</title>
        <authorList>
            <person name="Kono N."/>
            <person name="Nakamura H."/>
            <person name="Ohtoshi R."/>
            <person name="Moran D.A.P."/>
            <person name="Shinohara A."/>
            <person name="Yoshida Y."/>
            <person name="Fujiwara M."/>
            <person name="Mori M."/>
            <person name="Tomita M."/>
            <person name="Arakawa K."/>
        </authorList>
    </citation>
    <scope>NUCLEOTIDE SEQUENCE [LARGE SCALE GENOMIC DNA]</scope>
</reference>